<reference evidence="1" key="1">
    <citation type="journal article" date="2015" name="Nature">
        <title>Complex archaea that bridge the gap between prokaryotes and eukaryotes.</title>
        <authorList>
            <person name="Spang A."/>
            <person name="Saw J.H."/>
            <person name="Jorgensen S.L."/>
            <person name="Zaremba-Niedzwiedzka K."/>
            <person name="Martijn J."/>
            <person name="Lind A.E."/>
            <person name="van Eijk R."/>
            <person name="Schleper C."/>
            <person name="Guy L."/>
            <person name="Ettema T.J."/>
        </authorList>
    </citation>
    <scope>NUCLEOTIDE SEQUENCE</scope>
</reference>
<accession>A0A0F9R0Q0</accession>
<comment type="caution">
    <text evidence="1">The sequence shown here is derived from an EMBL/GenBank/DDBJ whole genome shotgun (WGS) entry which is preliminary data.</text>
</comment>
<sequence>MIFQGLFNILDLYFKGMDLFYNDVDKYFLDKITNHGKINPNKTNNLDKFLSRIILILTNEFVKLGLRRAKVKNRFSDKFLTIKVEEIDRIASIEALYEKKISPLVYEIVMEQIIFYLVDNRGEQIILNFKTKGLFTIEFILELRNLKNLFENSPEKLENLRRYIRIRDKIIIKFCTNKKKIESFEDLDNTHEKLQLLYLIYRIIDFFNIQNLFDFSPMIDFLKNHFDECLENIPFISLKIPDICYCALYLAKNLNVDFNKKKVKEFLLNLYDEQLAGFEFPIIEANNQLYFYFKSTSLAELWLTNEQIDEMIRLDPKLFEAQNLENLETSQLAVILKIFAFLELFNKIDKKKIKAIYEEIEKRITPLGIKQSRDGLYTSEATYYVIFSNYINYNSNIQKTHNLLENIVSRIYRNLEILNFLEDMNLDLLSELVYSIESLRLFNCINSEEMILSLVKHLFPVEVERKLLNSEKIKGSNVRSKHMMVNRITGETVYTI</sequence>
<proteinExistence type="predicted"/>
<dbReference type="EMBL" id="LAZR01001127">
    <property type="protein sequence ID" value="KKN50205.1"/>
    <property type="molecule type" value="Genomic_DNA"/>
</dbReference>
<gene>
    <name evidence="1" type="ORF">LCGC14_0635010</name>
</gene>
<protein>
    <submittedName>
        <fullName evidence="1">Uncharacterized protein</fullName>
    </submittedName>
</protein>
<dbReference type="AlphaFoldDB" id="A0A0F9R0Q0"/>
<organism evidence="1">
    <name type="scientific">marine sediment metagenome</name>
    <dbReference type="NCBI Taxonomy" id="412755"/>
    <lineage>
        <taxon>unclassified sequences</taxon>
        <taxon>metagenomes</taxon>
        <taxon>ecological metagenomes</taxon>
    </lineage>
</organism>
<name>A0A0F9R0Q0_9ZZZZ</name>
<evidence type="ECO:0000313" key="1">
    <source>
        <dbReference type="EMBL" id="KKN50205.1"/>
    </source>
</evidence>